<accession>A0A9N8EK32</accession>
<dbReference type="EMBL" id="CAICTM010001111">
    <property type="protein sequence ID" value="CAB9520559.1"/>
    <property type="molecule type" value="Genomic_DNA"/>
</dbReference>
<protein>
    <submittedName>
        <fullName evidence="1">Uncharacterized protein</fullName>
    </submittedName>
</protein>
<evidence type="ECO:0000313" key="1">
    <source>
        <dbReference type="EMBL" id="CAB9520559.1"/>
    </source>
</evidence>
<comment type="caution">
    <text evidence="1">The sequence shown here is derived from an EMBL/GenBank/DDBJ whole genome shotgun (WGS) entry which is preliminary data.</text>
</comment>
<organism evidence="1 2">
    <name type="scientific">Seminavis robusta</name>
    <dbReference type="NCBI Taxonomy" id="568900"/>
    <lineage>
        <taxon>Eukaryota</taxon>
        <taxon>Sar</taxon>
        <taxon>Stramenopiles</taxon>
        <taxon>Ochrophyta</taxon>
        <taxon>Bacillariophyta</taxon>
        <taxon>Bacillariophyceae</taxon>
        <taxon>Bacillariophycidae</taxon>
        <taxon>Naviculales</taxon>
        <taxon>Naviculaceae</taxon>
        <taxon>Seminavis</taxon>
    </lineage>
</organism>
<name>A0A9N8EK32_9STRA</name>
<gene>
    <name evidence="1" type="ORF">SEMRO_1113_G242720.1</name>
</gene>
<keyword evidence="2" id="KW-1185">Reference proteome</keyword>
<dbReference type="AlphaFoldDB" id="A0A9N8EK32"/>
<dbReference type="Proteomes" id="UP001153069">
    <property type="component" value="Unassembled WGS sequence"/>
</dbReference>
<evidence type="ECO:0000313" key="2">
    <source>
        <dbReference type="Proteomes" id="UP001153069"/>
    </source>
</evidence>
<proteinExistence type="predicted"/>
<sequence>MQSDVVSSETAGICIFRSGVPHQEIMGNELLPSSHQAAAVRAVGPLVHRRFDSSTCKFTQATGEKPPTERQLEATTNKTPTTLSLELDNSTVAFAINTIEKRQKTCFAWPMSATSMLIPMASRLLFRGVLLWMLLVLASVNADDYRRVIVSFDTSRDCTESMFPPLWTNIVEQGLARVGIHYERWTHGYDVDGDGRKLQVNSGCPEWCKYLTQYCECLCVTTCEEQGNGNSNGNNGNSNGNGNRRHLRGDERQEELLKRGQAQAQYDALTNERRIEAAQFVVDEDTVREYIELQLDENDLTIECMQEQHRARVYLIR</sequence>
<reference evidence="1" key="1">
    <citation type="submission" date="2020-06" db="EMBL/GenBank/DDBJ databases">
        <authorList>
            <consortium name="Plant Systems Biology data submission"/>
        </authorList>
    </citation>
    <scope>NUCLEOTIDE SEQUENCE</scope>
    <source>
        <strain evidence="1">D6</strain>
    </source>
</reference>